<dbReference type="Proteomes" id="UP001295684">
    <property type="component" value="Unassembled WGS sequence"/>
</dbReference>
<dbReference type="PANTHER" id="PTHR24349">
    <property type="entry name" value="SERINE/THREONINE-PROTEIN KINASE"/>
    <property type="match status" value="1"/>
</dbReference>
<evidence type="ECO:0000256" key="8">
    <source>
        <dbReference type="SAM" id="MobiDB-lite"/>
    </source>
</evidence>
<keyword evidence="4 7" id="KW-0547">Nucleotide-binding</keyword>
<dbReference type="PROSITE" id="PS50011">
    <property type="entry name" value="PROTEIN_KINASE_DOM"/>
    <property type="match status" value="1"/>
</dbReference>
<dbReference type="InterPro" id="IPR000719">
    <property type="entry name" value="Prot_kinase_dom"/>
</dbReference>
<evidence type="ECO:0000256" key="3">
    <source>
        <dbReference type="ARBA" id="ARBA00022679"/>
    </source>
</evidence>
<evidence type="ECO:0000256" key="1">
    <source>
        <dbReference type="ARBA" id="ARBA00011245"/>
    </source>
</evidence>
<comment type="caution">
    <text evidence="10">The sequence shown here is derived from an EMBL/GenBank/DDBJ whole genome shotgun (WGS) entry which is preliminary data.</text>
</comment>
<proteinExistence type="predicted"/>
<name>A0AAD1Y700_EUPCR</name>
<organism evidence="10 11">
    <name type="scientific">Euplotes crassus</name>
    <dbReference type="NCBI Taxonomy" id="5936"/>
    <lineage>
        <taxon>Eukaryota</taxon>
        <taxon>Sar</taxon>
        <taxon>Alveolata</taxon>
        <taxon>Ciliophora</taxon>
        <taxon>Intramacronucleata</taxon>
        <taxon>Spirotrichea</taxon>
        <taxon>Hypotrichia</taxon>
        <taxon>Euplotida</taxon>
        <taxon>Euplotidae</taxon>
        <taxon>Moneuplotes</taxon>
    </lineage>
</organism>
<dbReference type="GO" id="GO:0005524">
    <property type="term" value="F:ATP binding"/>
    <property type="evidence" value="ECO:0007669"/>
    <property type="project" value="UniProtKB-UniRule"/>
</dbReference>
<reference evidence="10" key="1">
    <citation type="submission" date="2023-07" db="EMBL/GenBank/DDBJ databases">
        <authorList>
            <consortium name="AG Swart"/>
            <person name="Singh M."/>
            <person name="Singh A."/>
            <person name="Seah K."/>
            <person name="Emmerich C."/>
        </authorList>
    </citation>
    <scope>NUCLEOTIDE SEQUENCE</scope>
    <source>
        <strain evidence="10">DP1</strain>
    </source>
</reference>
<evidence type="ECO:0000259" key="9">
    <source>
        <dbReference type="PROSITE" id="PS50011"/>
    </source>
</evidence>
<dbReference type="CDD" id="cd05117">
    <property type="entry name" value="STKc_CAMK"/>
    <property type="match status" value="1"/>
</dbReference>
<dbReference type="SUPFAM" id="SSF47473">
    <property type="entry name" value="EF-hand"/>
    <property type="match status" value="1"/>
</dbReference>
<evidence type="ECO:0000256" key="6">
    <source>
        <dbReference type="ARBA" id="ARBA00022840"/>
    </source>
</evidence>
<protein>
    <recommendedName>
        <fullName evidence="9">Protein kinase domain-containing protein</fullName>
    </recommendedName>
</protein>
<comment type="subunit">
    <text evidence="1">Monomer.</text>
</comment>
<dbReference type="PROSITE" id="PS00108">
    <property type="entry name" value="PROTEIN_KINASE_ST"/>
    <property type="match status" value="1"/>
</dbReference>
<evidence type="ECO:0000256" key="2">
    <source>
        <dbReference type="ARBA" id="ARBA00022527"/>
    </source>
</evidence>
<sequence length="571" mass="66220">MGAKVCVCKDYLEARRKKKEEQRKESEELIEGNDHSQEFLEQSKRGSKSLSSVLCHTMSFRTEKEEFVSQDYLNNEEKYELFEEFKKDNESWSDKESFASKSIQKLLSIHINEEPIKNYYKIGRVLGSGNFAVVKHGASLANPSFKVAIKIYKLDGSDNELLSIFREISVHQSFDHPNLVKIHEVFKQDKKLYIVCDLVKGRRLYDYILDSKKISEENAKIIVKQLLKVLEYSHSKNIMHRDLKPENVIIEPSTLQIKVIDFGSSSYFSNSNKLKTCLGTPFYIAPEVLEGEYTQTADIWSIGIITYLMLTGCPPFQDEDFQIIYQKILNEPLCFYRDQWLYLTQNAMKFVKELLVKDPHKRISLQDALAHPWLQNIQSPEYSIPLEIFQKLTNRPPLNILKREMLLLTKSQLNPKTVLKWNTLYEKIYSKNAGMASSKKLEKIAKNTKVVKMGSNKDSTDFVLKIYDRNHKFISYSDFLATVIDFQSDIPYFSMKSVLKHMGLGSQEEISLDDIQRYLTRRGYQDHFEMVKALQTQILEELTDQGDNSLLQLDMICQGSQSEESGSCSKM</sequence>
<dbReference type="InterPro" id="IPR050205">
    <property type="entry name" value="CDPK_Ser/Thr_kinases"/>
</dbReference>
<feature type="binding site" evidence="7">
    <location>
        <position position="150"/>
    </location>
    <ligand>
        <name>ATP</name>
        <dbReference type="ChEBI" id="CHEBI:30616"/>
    </ligand>
</feature>
<keyword evidence="3" id="KW-0808">Transferase</keyword>
<dbReference type="EMBL" id="CAMPGE010027967">
    <property type="protein sequence ID" value="CAI2385540.1"/>
    <property type="molecule type" value="Genomic_DNA"/>
</dbReference>
<keyword evidence="11" id="KW-1185">Reference proteome</keyword>
<feature type="compositionally biased region" description="Basic and acidic residues" evidence="8">
    <location>
        <begin position="16"/>
        <end position="44"/>
    </location>
</feature>
<dbReference type="Gene3D" id="3.30.200.20">
    <property type="entry name" value="Phosphorylase Kinase, domain 1"/>
    <property type="match status" value="1"/>
</dbReference>
<evidence type="ECO:0000313" key="10">
    <source>
        <dbReference type="EMBL" id="CAI2385540.1"/>
    </source>
</evidence>
<dbReference type="FunFam" id="1.10.510.10:FF:000571">
    <property type="entry name" value="Maternal embryonic leucine zipper kinase"/>
    <property type="match status" value="1"/>
</dbReference>
<dbReference type="InterPro" id="IPR011009">
    <property type="entry name" value="Kinase-like_dom_sf"/>
</dbReference>
<keyword evidence="2" id="KW-0723">Serine/threonine-protein kinase</keyword>
<dbReference type="InterPro" id="IPR011992">
    <property type="entry name" value="EF-hand-dom_pair"/>
</dbReference>
<feature type="domain" description="Protein kinase" evidence="9">
    <location>
        <begin position="120"/>
        <end position="374"/>
    </location>
</feature>
<keyword evidence="6 7" id="KW-0067">ATP-binding</keyword>
<evidence type="ECO:0000313" key="11">
    <source>
        <dbReference type="Proteomes" id="UP001295684"/>
    </source>
</evidence>
<evidence type="ECO:0000256" key="5">
    <source>
        <dbReference type="ARBA" id="ARBA00022777"/>
    </source>
</evidence>
<dbReference type="PROSITE" id="PS00107">
    <property type="entry name" value="PROTEIN_KINASE_ATP"/>
    <property type="match status" value="1"/>
</dbReference>
<dbReference type="SUPFAM" id="SSF56112">
    <property type="entry name" value="Protein kinase-like (PK-like)"/>
    <property type="match status" value="1"/>
</dbReference>
<dbReference type="InterPro" id="IPR008271">
    <property type="entry name" value="Ser/Thr_kinase_AS"/>
</dbReference>
<gene>
    <name evidence="10" type="ORF">ECRASSUSDP1_LOCUS27115</name>
</gene>
<dbReference type="InterPro" id="IPR017441">
    <property type="entry name" value="Protein_kinase_ATP_BS"/>
</dbReference>
<evidence type="ECO:0000256" key="4">
    <source>
        <dbReference type="ARBA" id="ARBA00022741"/>
    </source>
</evidence>
<accession>A0AAD1Y700</accession>
<evidence type="ECO:0000256" key="7">
    <source>
        <dbReference type="PROSITE-ProRule" id="PRU10141"/>
    </source>
</evidence>
<dbReference type="Pfam" id="PF00069">
    <property type="entry name" value="Pkinase"/>
    <property type="match status" value="1"/>
</dbReference>
<feature type="region of interest" description="Disordered" evidence="8">
    <location>
        <begin position="16"/>
        <end position="46"/>
    </location>
</feature>
<dbReference type="AlphaFoldDB" id="A0AAD1Y700"/>
<keyword evidence="5" id="KW-0418">Kinase</keyword>
<dbReference type="Gene3D" id="1.10.238.10">
    <property type="entry name" value="EF-hand"/>
    <property type="match status" value="2"/>
</dbReference>
<dbReference type="GO" id="GO:0004674">
    <property type="term" value="F:protein serine/threonine kinase activity"/>
    <property type="evidence" value="ECO:0007669"/>
    <property type="project" value="UniProtKB-KW"/>
</dbReference>
<dbReference type="Gene3D" id="1.10.510.10">
    <property type="entry name" value="Transferase(Phosphotransferase) domain 1"/>
    <property type="match status" value="1"/>
</dbReference>
<dbReference type="SMART" id="SM00220">
    <property type="entry name" value="S_TKc"/>
    <property type="match status" value="1"/>
</dbReference>